<organism evidence="1 2">
    <name type="scientific">Fulvimarina endophytica</name>
    <dbReference type="NCBI Taxonomy" id="2293836"/>
    <lineage>
        <taxon>Bacteria</taxon>
        <taxon>Pseudomonadati</taxon>
        <taxon>Pseudomonadota</taxon>
        <taxon>Alphaproteobacteria</taxon>
        <taxon>Hyphomicrobiales</taxon>
        <taxon>Aurantimonadaceae</taxon>
        <taxon>Fulvimarina</taxon>
    </lineage>
</organism>
<dbReference type="AlphaFoldDB" id="A0A371WY70"/>
<comment type="caution">
    <text evidence="1">The sequence shown here is derived from an EMBL/GenBank/DDBJ whole genome shotgun (WGS) entry which is preliminary data.</text>
</comment>
<accession>A0A371WY70</accession>
<dbReference type="Proteomes" id="UP000264310">
    <property type="component" value="Unassembled WGS sequence"/>
</dbReference>
<dbReference type="EMBL" id="QURL01000012">
    <property type="protein sequence ID" value="RFC61899.1"/>
    <property type="molecule type" value="Genomic_DNA"/>
</dbReference>
<sequence length="134" mass="15206">MDGDRSEAGRNDVNGTRLVWLRAVPRVDQLASLEDLDQRGFAMKDILKLAGKRASASFEPAAEFAAMQEVERLPLAYAFRTSKRVSVDLLEGLHDKADRLRVRSDDAMLRGQFEPLFWKEIDRVVDDLKNYAPV</sequence>
<protein>
    <submittedName>
        <fullName evidence="1">Uncharacterized protein</fullName>
    </submittedName>
</protein>
<name>A0A371WY70_9HYPH</name>
<reference evidence="1 2" key="1">
    <citation type="submission" date="2018-08" db="EMBL/GenBank/DDBJ databases">
        <title>Fulvimarina sp. 85, whole genome shotgun sequence.</title>
        <authorList>
            <person name="Tuo L."/>
        </authorList>
    </citation>
    <scope>NUCLEOTIDE SEQUENCE [LARGE SCALE GENOMIC DNA]</scope>
    <source>
        <strain evidence="1 2">85</strain>
    </source>
</reference>
<gene>
    <name evidence="1" type="ORF">DYI37_18925</name>
</gene>
<evidence type="ECO:0000313" key="1">
    <source>
        <dbReference type="EMBL" id="RFC61899.1"/>
    </source>
</evidence>
<proteinExistence type="predicted"/>
<keyword evidence="2" id="KW-1185">Reference proteome</keyword>
<evidence type="ECO:0000313" key="2">
    <source>
        <dbReference type="Proteomes" id="UP000264310"/>
    </source>
</evidence>